<keyword evidence="1" id="KW-1133">Transmembrane helix</keyword>
<comment type="caution">
    <text evidence="2">The sequence shown here is derived from an EMBL/GenBank/DDBJ whole genome shotgun (WGS) entry which is preliminary data.</text>
</comment>
<sequence>MKTSKYENYRKILDKKTIKETASVVGVASSLKVWDRIIGSLLIIFFGTPILYLAGVSLAGNFASFSEDVNVISFSTAQAVDMVARNISPFNKFLIALLIVVTITNVFPKGNLPRQTFFGLFNMDFLLICFCVSIVPLLFGLTLGAYGWLGLIFQSLFAVYMIGINLVKITSMIKYGDKFKGFNAHILATVIITLLAIMSNHFVFRIGYSNFVPNKIELITGLGVLIWSVICVIFISMMTKYTVYASYFLKYANQFYRDLDFTDKEWYGKRKAKKLQRKKEKEKNK</sequence>
<proteinExistence type="predicted"/>
<dbReference type="AlphaFoldDB" id="A0A0R2LDL1"/>
<feature type="transmembrane region" description="Helical" evidence="1">
    <location>
        <begin position="145"/>
        <end position="167"/>
    </location>
</feature>
<evidence type="ECO:0000256" key="1">
    <source>
        <dbReference type="SAM" id="Phobius"/>
    </source>
</evidence>
<evidence type="ECO:0000313" key="3">
    <source>
        <dbReference type="Proteomes" id="UP000051886"/>
    </source>
</evidence>
<gene>
    <name evidence="2" type="ORF">IV66_GL001601</name>
</gene>
<feature type="transmembrane region" description="Helical" evidence="1">
    <location>
        <begin position="90"/>
        <end position="108"/>
    </location>
</feature>
<dbReference type="RefSeq" id="WP_017868700.1">
    <property type="nucleotide sequence ID" value="NZ_BJYB01000012.1"/>
</dbReference>
<name>A0A0R2LDL1_9LACO</name>
<keyword evidence="1" id="KW-0812">Transmembrane</keyword>
<accession>A0A0R2LDL1</accession>
<dbReference type="OrthoDB" id="2234051at2"/>
<organism evidence="2 3">
    <name type="scientific">Ligilactobacillus pobuzihii</name>
    <dbReference type="NCBI Taxonomy" id="449659"/>
    <lineage>
        <taxon>Bacteria</taxon>
        <taxon>Bacillati</taxon>
        <taxon>Bacillota</taxon>
        <taxon>Bacilli</taxon>
        <taxon>Lactobacillales</taxon>
        <taxon>Lactobacillaceae</taxon>
        <taxon>Ligilactobacillus</taxon>
    </lineage>
</organism>
<protein>
    <submittedName>
        <fullName evidence="2">Uncharacterized protein</fullName>
    </submittedName>
</protein>
<keyword evidence="1" id="KW-0472">Membrane</keyword>
<dbReference type="PATRIC" id="fig|449659.4.peg.1629"/>
<feature type="transmembrane region" description="Helical" evidence="1">
    <location>
        <begin position="37"/>
        <end position="59"/>
    </location>
</feature>
<feature type="transmembrane region" description="Helical" evidence="1">
    <location>
        <begin position="179"/>
        <end position="198"/>
    </location>
</feature>
<dbReference type="EMBL" id="JQCN01000031">
    <property type="protein sequence ID" value="KRN99595.1"/>
    <property type="molecule type" value="Genomic_DNA"/>
</dbReference>
<keyword evidence="3" id="KW-1185">Reference proteome</keyword>
<feature type="transmembrane region" description="Helical" evidence="1">
    <location>
        <begin position="218"/>
        <end position="238"/>
    </location>
</feature>
<feature type="transmembrane region" description="Helical" evidence="1">
    <location>
        <begin position="120"/>
        <end position="139"/>
    </location>
</feature>
<dbReference type="STRING" id="449659.IV66_GL001601"/>
<evidence type="ECO:0000313" key="2">
    <source>
        <dbReference type="EMBL" id="KRN99595.1"/>
    </source>
</evidence>
<reference evidence="2 3" key="1">
    <citation type="journal article" date="2015" name="Genome Announc.">
        <title>Expanding the biotechnology potential of lactobacilli through comparative genomics of 213 strains and associated genera.</title>
        <authorList>
            <person name="Sun Z."/>
            <person name="Harris H.M."/>
            <person name="McCann A."/>
            <person name="Guo C."/>
            <person name="Argimon S."/>
            <person name="Zhang W."/>
            <person name="Yang X."/>
            <person name="Jeffery I.B."/>
            <person name="Cooney J.C."/>
            <person name="Kagawa T.F."/>
            <person name="Liu W."/>
            <person name="Song Y."/>
            <person name="Salvetti E."/>
            <person name="Wrobel A."/>
            <person name="Rasinkangas P."/>
            <person name="Parkhill J."/>
            <person name="Rea M.C."/>
            <person name="O'Sullivan O."/>
            <person name="Ritari J."/>
            <person name="Douillard F.P."/>
            <person name="Paul Ross R."/>
            <person name="Yang R."/>
            <person name="Briner A.E."/>
            <person name="Felis G.E."/>
            <person name="de Vos W.M."/>
            <person name="Barrangou R."/>
            <person name="Klaenhammer T.R."/>
            <person name="Caufield P.W."/>
            <person name="Cui Y."/>
            <person name="Zhang H."/>
            <person name="O'Toole P.W."/>
        </authorList>
    </citation>
    <scope>NUCLEOTIDE SEQUENCE [LARGE SCALE GENOMIC DNA]</scope>
    <source>
        <strain evidence="2 3">NBRC 103219</strain>
    </source>
</reference>
<dbReference type="Proteomes" id="UP000051886">
    <property type="component" value="Unassembled WGS sequence"/>
</dbReference>